<dbReference type="Pfam" id="PF01396">
    <property type="entry name" value="Zn_ribbon_Top1"/>
    <property type="match status" value="2"/>
</dbReference>
<dbReference type="SUPFAM" id="SSF52540">
    <property type="entry name" value="P-loop containing nucleoside triphosphate hydrolases"/>
    <property type="match status" value="1"/>
</dbReference>
<keyword evidence="5" id="KW-0413">Isomerase</keyword>
<dbReference type="InterPro" id="IPR022161">
    <property type="entry name" value="Helicase_IV_N"/>
</dbReference>
<proteinExistence type="predicted"/>
<comment type="catalytic activity">
    <reaction evidence="8">
        <text>ATP + H2O = ADP + phosphate + H(+)</text>
        <dbReference type="Rhea" id="RHEA:13065"/>
        <dbReference type="ChEBI" id="CHEBI:15377"/>
        <dbReference type="ChEBI" id="CHEBI:15378"/>
        <dbReference type="ChEBI" id="CHEBI:30616"/>
        <dbReference type="ChEBI" id="CHEBI:43474"/>
        <dbReference type="ChEBI" id="CHEBI:456216"/>
        <dbReference type="EC" id="5.6.2.4"/>
    </reaction>
</comment>
<keyword evidence="12" id="KW-1185">Reference proteome</keyword>
<keyword evidence="1 9" id="KW-0547">Nucleotide-binding</keyword>
<dbReference type="GO" id="GO:0016787">
    <property type="term" value="F:hydrolase activity"/>
    <property type="evidence" value="ECO:0007669"/>
    <property type="project" value="UniProtKB-UniRule"/>
</dbReference>
<evidence type="ECO:0000256" key="2">
    <source>
        <dbReference type="ARBA" id="ARBA00022801"/>
    </source>
</evidence>
<dbReference type="RefSeq" id="WP_305906743.1">
    <property type="nucleotide sequence ID" value="NZ_CP157743.1"/>
</dbReference>
<gene>
    <name evidence="11" type="ORF">Q9L42_019370</name>
</gene>
<dbReference type="GO" id="GO:0006265">
    <property type="term" value="P:DNA topological change"/>
    <property type="evidence" value="ECO:0007669"/>
    <property type="project" value="InterPro"/>
</dbReference>
<evidence type="ECO:0000259" key="10">
    <source>
        <dbReference type="PROSITE" id="PS51198"/>
    </source>
</evidence>
<dbReference type="SUPFAM" id="SSF57783">
    <property type="entry name" value="Zinc beta-ribbon"/>
    <property type="match status" value="2"/>
</dbReference>
<keyword evidence="4 9" id="KW-0067">ATP-binding</keyword>
<dbReference type="EC" id="5.6.2.4" evidence="7"/>
<evidence type="ECO:0000313" key="11">
    <source>
        <dbReference type="EMBL" id="XBS20479.1"/>
    </source>
</evidence>
<keyword evidence="3 9" id="KW-0347">Helicase</keyword>
<dbReference type="EMBL" id="CP157743">
    <property type="protein sequence ID" value="XBS20479.1"/>
    <property type="molecule type" value="Genomic_DNA"/>
</dbReference>
<protein>
    <recommendedName>
        <fullName evidence="7">DNA 3'-5' helicase</fullName>
        <ecNumber evidence="7">5.6.2.4</ecNumber>
    </recommendedName>
</protein>
<dbReference type="FunFam" id="3.40.50.300:FF:000975">
    <property type="entry name" value="DNA helicase"/>
    <property type="match status" value="1"/>
</dbReference>
<dbReference type="PANTHER" id="PTHR11070:SF63">
    <property type="entry name" value="DNA HELICASE IV"/>
    <property type="match status" value="1"/>
</dbReference>
<dbReference type="InterPro" id="IPR000212">
    <property type="entry name" value="DNA_helicase_UvrD/REP"/>
</dbReference>
<sequence length="979" mass="111602">MESSKILFNYRIGRLAALFAAHCDYQSFAISDDGILLFGRDNARDKISHLSIGRGGALEPGYFWDVLEIHLENGDLIRIGGINKKQSSRFLVGLNKTYRAYLRDFYQGLAPQIQAASEQARGLLSGRRYIRRGLARQWLNTYQDLADGIQRKDVQRFLPSEAGQQLQSIRPLLNHGLAVIEQVNESYVARQLEVFQQFFDQIESKPLTPNQRRACVIDEQHNLVLAGAGTGKTSTMIGRAGYLLNAGLAQPEQILMLAFARKAADEMEERIQDKLGIDSLTVKTFHGLGKHIIAQVEGKASAINTLAEDDHLRARFVDEQLQRLLKDELYQSRFVNYVVRFRYRYSSVFHFNSQGEYNDYILENDIRTLQGELVKSYEECEIANFLYRQGIAYQYEANYQVNTSGPDFRVYQPDFYLPEYGIYIEHFAVNEHNQTPPFIDQEKYLDGMEWKRELHQKHRTHLIETYSYQKQQGVLTEALQQRLKAAGVTFRPLSNHELLDQLNRLGQVSSLGQLLAQMLALFKAACQSIKGMVTLARQHEDSERMQAAAFLFEPIYEAYQQYLKDTDSIDFDDMIGRAIEYVEAAHYCSPYRYILVDEFQDISASRTRLIKALLSQNPDNGLFCVGDDWQSIYRFTGSDVSITKEFEEHFGATTTSVLDQTFRFNNKIGEVASRFVMQNPTQIDKQILSHRIIEQAAVSLIKTQHDQVGLNAALSAINSQAEEHASVLILARFKFRKPDLSALQRQYAKLKLQFMTVHGSKGKEADYVIVLGLEKGRHGFPSEQSTHPLLELLLPKAESFAHAEERRLFYVALTRARHHVYLISDANKASDFVRELVDQRYDIHSEEFSGEGFQHKIADIVCGECETGYMAPRDGKHGNFFACSGYPLCSHTESACQRCGGALKENGRFRVCENKGCDYVEPACPKCGGKMSQRKGPYGQFWGCSNYRKGADFSCAHTEQFIDLQAAKHNYAPDDRYIS</sequence>
<dbReference type="Pfam" id="PF12462">
    <property type="entry name" value="Helicase_IV_N"/>
    <property type="match status" value="1"/>
</dbReference>
<dbReference type="GO" id="GO:0005829">
    <property type="term" value="C:cytosol"/>
    <property type="evidence" value="ECO:0007669"/>
    <property type="project" value="TreeGrafter"/>
</dbReference>
<evidence type="ECO:0000313" key="12">
    <source>
        <dbReference type="Proteomes" id="UP001225378"/>
    </source>
</evidence>
<dbReference type="KEGG" id="mech:Q9L42_019370"/>
<dbReference type="GO" id="GO:0003677">
    <property type="term" value="F:DNA binding"/>
    <property type="evidence" value="ECO:0007669"/>
    <property type="project" value="InterPro"/>
</dbReference>
<evidence type="ECO:0000256" key="4">
    <source>
        <dbReference type="ARBA" id="ARBA00022840"/>
    </source>
</evidence>
<dbReference type="PROSITE" id="PS51198">
    <property type="entry name" value="UVRD_HELICASE_ATP_BIND"/>
    <property type="match status" value="1"/>
</dbReference>
<dbReference type="Pfam" id="PF00580">
    <property type="entry name" value="UvrD-helicase"/>
    <property type="match status" value="2"/>
</dbReference>
<feature type="binding site" evidence="9">
    <location>
        <begin position="226"/>
        <end position="233"/>
    </location>
    <ligand>
        <name>ATP</name>
        <dbReference type="ChEBI" id="CHEBI:30616"/>
    </ligand>
</feature>
<dbReference type="GO" id="GO:0003916">
    <property type="term" value="F:DNA topoisomerase activity"/>
    <property type="evidence" value="ECO:0007669"/>
    <property type="project" value="InterPro"/>
</dbReference>
<dbReference type="Gene3D" id="3.40.50.300">
    <property type="entry name" value="P-loop containing nucleotide triphosphate hydrolases"/>
    <property type="match status" value="3"/>
</dbReference>
<comment type="catalytic activity">
    <reaction evidence="6">
        <text>Couples ATP hydrolysis with the unwinding of duplex DNA by translocating in the 3'-5' direction.</text>
        <dbReference type="EC" id="5.6.2.4"/>
    </reaction>
</comment>
<dbReference type="GO" id="GO:0000725">
    <property type="term" value="P:recombinational repair"/>
    <property type="evidence" value="ECO:0007669"/>
    <property type="project" value="TreeGrafter"/>
</dbReference>
<accession>A0AAU7NTZ9</accession>
<dbReference type="InterPro" id="IPR014016">
    <property type="entry name" value="UvrD-like_ATP-bd"/>
</dbReference>
<evidence type="ECO:0000256" key="5">
    <source>
        <dbReference type="ARBA" id="ARBA00023235"/>
    </source>
</evidence>
<dbReference type="GO" id="GO:0043138">
    <property type="term" value="F:3'-5' DNA helicase activity"/>
    <property type="evidence" value="ECO:0007669"/>
    <property type="project" value="UniProtKB-EC"/>
</dbReference>
<dbReference type="InterPro" id="IPR013498">
    <property type="entry name" value="Topo_IA_Znf"/>
</dbReference>
<evidence type="ECO:0000256" key="7">
    <source>
        <dbReference type="ARBA" id="ARBA00034808"/>
    </source>
</evidence>
<dbReference type="GO" id="GO:0005524">
    <property type="term" value="F:ATP binding"/>
    <property type="evidence" value="ECO:0007669"/>
    <property type="project" value="UniProtKB-UniRule"/>
</dbReference>
<organism evidence="11 12">
    <name type="scientific">Methylomarinum roseum</name>
    <dbReference type="NCBI Taxonomy" id="3067653"/>
    <lineage>
        <taxon>Bacteria</taxon>
        <taxon>Pseudomonadati</taxon>
        <taxon>Pseudomonadota</taxon>
        <taxon>Gammaproteobacteria</taxon>
        <taxon>Methylococcales</taxon>
        <taxon>Methylococcaceae</taxon>
        <taxon>Methylomarinum</taxon>
    </lineage>
</organism>
<dbReference type="GO" id="GO:0005694">
    <property type="term" value="C:chromosome"/>
    <property type="evidence" value="ECO:0007669"/>
    <property type="project" value="InterPro"/>
</dbReference>
<dbReference type="AlphaFoldDB" id="A0AAU7NTZ9"/>
<evidence type="ECO:0000256" key="8">
    <source>
        <dbReference type="ARBA" id="ARBA00048988"/>
    </source>
</evidence>
<evidence type="ECO:0000256" key="3">
    <source>
        <dbReference type="ARBA" id="ARBA00022806"/>
    </source>
</evidence>
<dbReference type="PANTHER" id="PTHR11070">
    <property type="entry name" value="UVRD / RECB / PCRA DNA HELICASE FAMILY MEMBER"/>
    <property type="match status" value="1"/>
</dbReference>
<evidence type="ECO:0000256" key="6">
    <source>
        <dbReference type="ARBA" id="ARBA00034617"/>
    </source>
</evidence>
<name>A0AAU7NTZ9_9GAMM</name>
<dbReference type="InterPro" id="IPR014017">
    <property type="entry name" value="DNA_helicase_UvrD-like_C"/>
</dbReference>
<dbReference type="Gene3D" id="3.30.65.10">
    <property type="entry name" value="Bacterial Topoisomerase I, domain 1"/>
    <property type="match status" value="2"/>
</dbReference>
<keyword evidence="2 9" id="KW-0378">Hydrolase</keyword>
<evidence type="ECO:0000256" key="1">
    <source>
        <dbReference type="ARBA" id="ARBA00022741"/>
    </source>
</evidence>
<dbReference type="InterPro" id="IPR027417">
    <property type="entry name" value="P-loop_NTPase"/>
</dbReference>
<feature type="domain" description="UvrD-like helicase ATP-binding" evidence="10">
    <location>
        <begin position="205"/>
        <end position="665"/>
    </location>
</feature>
<dbReference type="Pfam" id="PF13361">
    <property type="entry name" value="UvrD_C"/>
    <property type="match status" value="1"/>
</dbReference>
<dbReference type="Proteomes" id="UP001225378">
    <property type="component" value="Chromosome"/>
</dbReference>
<evidence type="ECO:0000256" key="9">
    <source>
        <dbReference type="PROSITE-ProRule" id="PRU00560"/>
    </source>
</evidence>
<reference evidence="11 12" key="1">
    <citation type="journal article" date="2024" name="Microbiology">
        <title>Methylomarinum rosea sp. nov., a novel halophilic methanotrophic bacterium from the hypersaline Lake Elton.</title>
        <authorList>
            <person name="Suleimanov R.Z."/>
            <person name="Oshkin I.Y."/>
            <person name="Danilova O.V."/>
            <person name="Suzina N.E."/>
            <person name="Dedysh S.N."/>
        </authorList>
    </citation>
    <scope>NUCLEOTIDE SEQUENCE [LARGE SCALE GENOMIC DNA]</scope>
    <source>
        <strain evidence="11 12">Ch1-1</strain>
    </source>
</reference>